<keyword evidence="5 7" id="KW-1133">Transmembrane helix</keyword>
<dbReference type="EMBL" id="LFJN01000002">
    <property type="protein sequence ID" value="KPI44971.1"/>
    <property type="molecule type" value="Genomic_DNA"/>
</dbReference>
<keyword evidence="6 7" id="KW-0472">Membrane</keyword>
<protein>
    <submittedName>
        <fullName evidence="9">Bypass of stop codon protein 6</fullName>
    </submittedName>
</protein>
<feature type="transmembrane region" description="Helical" evidence="7">
    <location>
        <begin position="401"/>
        <end position="423"/>
    </location>
</feature>
<comment type="similarity">
    <text evidence="2">Belongs to the major facilitator superfamily.</text>
</comment>
<dbReference type="FunFam" id="1.20.1250.20:FF:000286">
    <property type="entry name" value="MFS efflux transporter"/>
    <property type="match status" value="1"/>
</dbReference>
<feature type="transmembrane region" description="Helical" evidence="7">
    <location>
        <begin position="200"/>
        <end position="217"/>
    </location>
</feature>
<organism evidence="9 10">
    <name type="scientific">Cyphellophora attinorum</name>
    <dbReference type="NCBI Taxonomy" id="1664694"/>
    <lineage>
        <taxon>Eukaryota</taxon>
        <taxon>Fungi</taxon>
        <taxon>Dikarya</taxon>
        <taxon>Ascomycota</taxon>
        <taxon>Pezizomycotina</taxon>
        <taxon>Eurotiomycetes</taxon>
        <taxon>Chaetothyriomycetidae</taxon>
        <taxon>Chaetothyriales</taxon>
        <taxon>Cyphellophoraceae</taxon>
        <taxon>Cyphellophora</taxon>
    </lineage>
</organism>
<dbReference type="InterPro" id="IPR011701">
    <property type="entry name" value="MFS"/>
</dbReference>
<feature type="transmembrane region" description="Helical" evidence="7">
    <location>
        <begin position="108"/>
        <end position="130"/>
    </location>
</feature>
<dbReference type="GO" id="GO:0016020">
    <property type="term" value="C:membrane"/>
    <property type="evidence" value="ECO:0007669"/>
    <property type="project" value="TreeGrafter"/>
</dbReference>
<accession>A0A0N0NRD7</accession>
<feature type="transmembrane region" description="Helical" evidence="7">
    <location>
        <begin position="76"/>
        <end position="102"/>
    </location>
</feature>
<evidence type="ECO:0000259" key="8">
    <source>
        <dbReference type="PROSITE" id="PS50850"/>
    </source>
</evidence>
<evidence type="ECO:0000256" key="6">
    <source>
        <dbReference type="ARBA" id="ARBA00023136"/>
    </source>
</evidence>
<evidence type="ECO:0000256" key="5">
    <source>
        <dbReference type="ARBA" id="ARBA00022989"/>
    </source>
</evidence>
<keyword evidence="4 7" id="KW-0812">Transmembrane</keyword>
<dbReference type="Gene3D" id="1.20.1250.20">
    <property type="entry name" value="MFS general substrate transporter like domains"/>
    <property type="match status" value="2"/>
</dbReference>
<feature type="transmembrane region" description="Helical" evidence="7">
    <location>
        <begin position="345"/>
        <end position="364"/>
    </location>
</feature>
<evidence type="ECO:0000313" key="9">
    <source>
        <dbReference type="EMBL" id="KPI44971.1"/>
    </source>
</evidence>
<sequence length="457" mass="49674">MSATETVTIPQQIVAAPGPFRTKNPYAASEAVELSPVKSGRGRRSHEELDVRDELPPPSTAVEVLERWNLPRRNMYAIFGTYLSFFILGMNDASPGALIPYLERYYDLSYTVVSLIFLSPCVGYSLAAALNNSIHRMFGQRGIAFIAGMCHLITYLTFSLHPPWPVIVVFFIFAGFGNGLADAGWCAWTGNMVSANKVQGFLQSFYSLGATISPLIATELVVNRKKPWYTWYYVMTAFAGLELIVCTAAFWHKNGAKYRAETKQETAGSTTWNAVKNKVTLLCGAFFLIYVGAEVALGGWIVTFMLRVRNATPYASGISATGFWAGMTVGRALLGFITERYGERVCISIYLAIALALELIFWLVVSAVAVALLGFFFGPVFPGGVVMCAKLLPKHMHVSALGAATAVAGVGGAGVPFAVGAIAQQKGVWVLQPIVLSLVVILILLWLALPRVKKRDA</sequence>
<evidence type="ECO:0000256" key="1">
    <source>
        <dbReference type="ARBA" id="ARBA00004127"/>
    </source>
</evidence>
<evidence type="ECO:0000256" key="2">
    <source>
        <dbReference type="ARBA" id="ARBA00008335"/>
    </source>
</evidence>
<dbReference type="SUPFAM" id="SSF103473">
    <property type="entry name" value="MFS general substrate transporter"/>
    <property type="match status" value="1"/>
</dbReference>
<feature type="transmembrane region" description="Helical" evidence="7">
    <location>
        <begin position="370"/>
        <end position="389"/>
    </location>
</feature>
<dbReference type="GO" id="GO:0022857">
    <property type="term" value="F:transmembrane transporter activity"/>
    <property type="evidence" value="ECO:0007669"/>
    <property type="project" value="InterPro"/>
</dbReference>
<feature type="transmembrane region" description="Helical" evidence="7">
    <location>
        <begin position="429"/>
        <end position="449"/>
    </location>
</feature>
<evidence type="ECO:0000256" key="3">
    <source>
        <dbReference type="ARBA" id="ARBA00022448"/>
    </source>
</evidence>
<dbReference type="PANTHER" id="PTHR23514">
    <property type="entry name" value="BYPASS OF STOP CODON PROTEIN 6"/>
    <property type="match status" value="1"/>
</dbReference>
<dbReference type="PROSITE" id="PS50850">
    <property type="entry name" value="MFS"/>
    <property type="match status" value="1"/>
</dbReference>
<dbReference type="Pfam" id="PF07690">
    <property type="entry name" value="MFS_1"/>
    <property type="match status" value="1"/>
</dbReference>
<gene>
    <name evidence="9" type="ORF">AB675_2394</name>
</gene>
<proteinExistence type="inferred from homology"/>
<feature type="domain" description="Major facilitator superfamily (MFS) profile" evidence="8">
    <location>
        <begin position="77"/>
        <end position="453"/>
    </location>
</feature>
<feature type="transmembrane region" description="Helical" evidence="7">
    <location>
        <begin position="142"/>
        <end position="160"/>
    </location>
</feature>
<evidence type="ECO:0000256" key="4">
    <source>
        <dbReference type="ARBA" id="ARBA00022692"/>
    </source>
</evidence>
<dbReference type="FunFam" id="1.20.1250.20:FF:000308">
    <property type="entry name" value="MFS efflux transporter"/>
    <property type="match status" value="1"/>
</dbReference>
<dbReference type="RefSeq" id="XP_018004934.1">
    <property type="nucleotide sequence ID" value="XM_018142363.1"/>
</dbReference>
<evidence type="ECO:0000256" key="7">
    <source>
        <dbReference type="SAM" id="Phobius"/>
    </source>
</evidence>
<comment type="subcellular location">
    <subcellularLocation>
        <location evidence="1">Endomembrane system</location>
        <topology evidence="1">Multi-pass membrane protein</topology>
    </subcellularLocation>
</comment>
<keyword evidence="10" id="KW-1185">Reference proteome</keyword>
<dbReference type="Proteomes" id="UP000038010">
    <property type="component" value="Unassembled WGS sequence"/>
</dbReference>
<comment type="caution">
    <text evidence="9">The sequence shown here is derived from an EMBL/GenBank/DDBJ whole genome shotgun (WGS) entry which is preliminary data.</text>
</comment>
<reference evidence="9 10" key="1">
    <citation type="submission" date="2015-06" db="EMBL/GenBank/DDBJ databases">
        <title>Draft genome of the ant-associated black yeast Phialophora attae CBS 131958.</title>
        <authorList>
            <person name="Moreno L.F."/>
            <person name="Stielow B.J."/>
            <person name="de Hoog S."/>
            <person name="Vicente V.A."/>
            <person name="Weiss V.A."/>
            <person name="de Vries M."/>
            <person name="Cruz L.M."/>
            <person name="Souza E.M."/>
        </authorList>
    </citation>
    <scope>NUCLEOTIDE SEQUENCE [LARGE SCALE GENOMIC DNA]</scope>
    <source>
        <strain evidence="9 10">CBS 131958</strain>
    </source>
</reference>
<dbReference type="GO" id="GO:0012505">
    <property type="term" value="C:endomembrane system"/>
    <property type="evidence" value="ECO:0007669"/>
    <property type="project" value="UniProtKB-SubCell"/>
</dbReference>
<feature type="transmembrane region" description="Helical" evidence="7">
    <location>
        <begin position="229"/>
        <end position="251"/>
    </location>
</feature>
<feature type="transmembrane region" description="Helical" evidence="7">
    <location>
        <begin position="166"/>
        <end position="188"/>
    </location>
</feature>
<dbReference type="InterPro" id="IPR051788">
    <property type="entry name" value="MFS_Transporter"/>
</dbReference>
<feature type="transmembrane region" description="Helical" evidence="7">
    <location>
        <begin position="314"/>
        <end position="333"/>
    </location>
</feature>
<name>A0A0N0NRD7_9EURO</name>
<dbReference type="VEuPathDB" id="FungiDB:AB675_2394"/>
<dbReference type="GeneID" id="28734243"/>
<evidence type="ECO:0000313" key="10">
    <source>
        <dbReference type="Proteomes" id="UP000038010"/>
    </source>
</evidence>
<dbReference type="PANTHER" id="PTHR23514:SF3">
    <property type="entry name" value="BYPASS OF STOP CODON PROTEIN 6"/>
    <property type="match status" value="1"/>
</dbReference>
<dbReference type="InterPro" id="IPR036259">
    <property type="entry name" value="MFS_trans_sf"/>
</dbReference>
<keyword evidence="3" id="KW-0813">Transport</keyword>
<dbReference type="OrthoDB" id="413079at2759"/>
<dbReference type="AlphaFoldDB" id="A0A0N0NRD7"/>
<feature type="transmembrane region" description="Helical" evidence="7">
    <location>
        <begin position="279"/>
        <end position="302"/>
    </location>
</feature>
<dbReference type="InterPro" id="IPR020846">
    <property type="entry name" value="MFS_dom"/>
</dbReference>